<keyword evidence="7" id="KW-1185">Reference proteome</keyword>
<dbReference type="OrthoDB" id="9785276at2"/>
<dbReference type="PANTHER" id="PTHR11552">
    <property type="entry name" value="GLUCOSE-METHANOL-CHOLINE GMC OXIDOREDUCTASE"/>
    <property type="match status" value="1"/>
</dbReference>
<evidence type="ECO:0000256" key="4">
    <source>
        <dbReference type="ARBA" id="ARBA00022827"/>
    </source>
</evidence>
<dbReference type="EMBL" id="FQUZ01000044">
    <property type="protein sequence ID" value="SHF81563.1"/>
    <property type="molecule type" value="Genomic_DNA"/>
</dbReference>
<dbReference type="GO" id="GO:0016614">
    <property type="term" value="F:oxidoreductase activity, acting on CH-OH group of donors"/>
    <property type="evidence" value="ECO:0007669"/>
    <property type="project" value="InterPro"/>
</dbReference>
<evidence type="ECO:0000256" key="2">
    <source>
        <dbReference type="ARBA" id="ARBA00010790"/>
    </source>
</evidence>
<dbReference type="InterPro" id="IPR036188">
    <property type="entry name" value="FAD/NAD-bd_sf"/>
</dbReference>
<keyword evidence="3" id="KW-0285">Flavoprotein</keyword>
<dbReference type="STRING" id="1122156.SAMN02745117_02646"/>
<protein>
    <submittedName>
        <fullName evidence="6">Choline dehydrogenase</fullName>
    </submittedName>
</protein>
<dbReference type="Proteomes" id="UP000184327">
    <property type="component" value="Unassembled WGS sequence"/>
</dbReference>
<feature type="domain" description="Glucose-methanol-choline oxidoreductase N-terminal" evidence="5">
    <location>
        <begin position="290"/>
        <end position="304"/>
    </location>
</feature>
<evidence type="ECO:0000313" key="7">
    <source>
        <dbReference type="Proteomes" id="UP000184327"/>
    </source>
</evidence>
<dbReference type="Gene3D" id="3.30.560.10">
    <property type="entry name" value="Glucose Oxidase, domain 3"/>
    <property type="match status" value="1"/>
</dbReference>
<reference evidence="6 7" key="1">
    <citation type="submission" date="2016-11" db="EMBL/GenBank/DDBJ databases">
        <authorList>
            <person name="Jaros S."/>
            <person name="Januszkiewicz K."/>
            <person name="Wedrychowicz H."/>
        </authorList>
    </citation>
    <scope>NUCLEOTIDE SEQUENCE [LARGE SCALE GENOMIC DNA]</scope>
    <source>
        <strain evidence="6 7">DSM 16112</strain>
    </source>
</reference>
<dbReference type="SUPFAM" id="SSF51905">
    <property type="entry name" value="FAD/NAD(P)-binding domain"/>
    <property type="match status" value="1"/>
</dbReference>
<dbReference type="InterPro" id="IPR012132">
    <property type="entry name" value="GMC_OxRdtase"/>
</dbReference>
<dbReference type="Pfam" id="PF00732">
    <property type="entry name" value="GMC_oxred_N"/>
    <property type="match status" value="1"/>
</dbReference>
<dbReference type="PROSITE" id="PS00624">
    <property type="entry name" value="GMC_OXRED_2"/>
    <property type="match status" value="1"/>
</dbReference>
<dbReference type="PIRSF" id="PIRSF000137">
    <property type="entry name" value="Alcohol_oxidase"/>
    <property type="match status" value="1"/>
</dbReference>
<evidence type="ECO:0000256" key="1">
    <source>
        <dbReference type="ARBA" id="ARBA00001974"/>
    </source>
</evidence>
<evidence type="ECO:0000313" key="6">
    <source>
        <dbReference type="EMBL" id="SHF81563.1"/>
    </source>
</evidence>
<dbReference type="Pfam" id="PF05199">
    <property type="entry name" value="GMC_oxred_C"/>
    <property type="match status" value="1"/>
</dbReference>
<dbReference type="RefSeq" id="WP_073357142.1">
    <property type="nucleotide sequence ID" value="NZ_FQUZ01000044.1"/>
</dbReference>
<name>A0A1M5EQJ3_9BURK</name>
<dbReference type="InterPro" id="IPR007867">
    <property type="entry name" value="GMC_OxRtase_C"/>
</dbReference>
<comment type="cofactor">
    <cofactor evidence="1">
        <name>FAD</name>
        <dbReference type="ChEBI" id="CHEBI:57692"/>
    </cofactor>
</comment>
<gene>
    <name evidence="6" type="ORF">SAMN02745117_02646</name>
</gene>
<sequence length="572" mass="63779">MGTQADEQFDYIIIGAGTAGALLANRLSAPPDCRVLLIEAGGRDNYHWIHIPVGYLHCIGNPRTDWLYQTEPDAGLNGRRLRYPRGKTLGGCSSINGMIYMRGQSRDYDGWAQLLGDDRWRWEQVLPYFRRHENHWRLDAMHQAQAPADFALWHGHPRLGSSGEWRVEQQRLRWDILEAFALAAQQAGIPSSDDFNTGNNEGVGFFEVNQRGGWRWNTSKAFLRPVRQRPNLTVWTQAQARRLLFEASPAQVSRCVGVQVRRRVRGWWGGAMSVEDVQVRARREVICAAGAINTPVLLHSSGIGAGDYLQQLHIPVLHHLPGVGQNLQDHLQIRAVYRVQNVPTLNGLVQSRWGRGRIGLEYLLHRRGPMSMAPSQLGAFTRSSPAYDWPNVQYHVQPLSLDAFGEPLHAFDAFTASVCNLNPGSRGTVTLKQPPTDSQDAMVAISPNYLSTEEDRQVAADSLRLTRRIVAQPALQAYRPEEFRPGVQHQSDAELARLAGDIATTIFHPVGTARMGHDHDPMAVLDAQMRVRGLHGLRVVDASAMPTITSGNTNSPTLMMAEKAAEWILRGG</sequence>
<dbReference type="PANTHER" id="PTHR11552:SF147">
    <property type="entry name" value="CHOLINE DEHYDROGENASE, MITOCHONDRIAL"/>
    <property type="match status" value="1"/>
</dbReference>
<dbReference type="AlphaFoldDB" id="A0A1M5EQJ3"/>
<evidence type="ECO:0000256" key="3">
    <source>
        <dbReference type="ARBA" id="ARBA00022630"/>
    </source>
</evidence>
<dbReference type="GO" id="GO:0050660">
    <property type="term" value="F:flavin adenine dinucleotide binding"/>
    <property type="evidence" value="ECO:0007669"/>
    <property type="project" value="InterPro"/>
</dbReference>
<dbReference type="InterPro" id="IPR000172">
    <property type="entry name" value="GMC_OxRdtase_N"/>
</dbReference>
<comment type="similarity">
    <text evidence="2">Belongs to the GMC oxidoreductase family.</text>
</comment>
<accession>A0A1M5EQJ3</accession>
<keyword evidence="4" id="KW-0274">FAD</keyword>
<organism evidence="6 7">
    <name type="scientific">Lampropedia hyalina DSM 16112</name>
    <dbReference type="NCBI Taxonomy" id="1122156"/>
    <lineage>
        <taxon>Bacteria</taxon>
        <taxon>Pseudomonadati</taxon>
        <taxon>Pseudomonadota</taxon>
        <taxon>Betaproteobacteria</taxon>
        <taxon>Burkholderiales</taxon>
        <taxon>Comamonadaceae</taxon>
        <taxon>Lampropedia</taxon>
    </lineage>
</organism>
<dbReference type="SUPFAM" id="SSF54373">
    <property type="entry name" value="FAD-linked reductases, C-terminal domain"/>
    <property type="match status" value="1"/>
</dbReference>
<proteinExistence type="inferred from homology"/>
<dbReference type="Gene3D" id="3.50.50.60">
    <property type="entry name" value="FAD/NAD(P)-binding domain"/>
    <property type="match status" value="1"/>
</dbReference>
<evidence type="ECO:0000259" key="5">
    <source>
        <dbReference type="PROSITE" id="PS00624"/>
    </source>
</evidence>